<evidence type="ECO:0000313" key="2">
    <source>
        <dbReference type="EMBL" id="GGG69136.1"/>
    </source>
</evidence>
<keyword evidence="1" id="KW-0472">Membrane</keyword>
<dbReference type="RefSeq" id="WP_188539901.1">
    <property type="nucleotide sequence ID" value="NZ_BMEQ01000033.1"/>
</dbReference>
<evidence type="ECO:0008006" key="4">
    <source>
        <dbReference type="Google" id="ProtNLM"/>
    </source>
</evidence>
<organism evidence="2 3">
    <name type="scientific">Kocuria dechangensis</name>
    <dbReference type="NCBI Taxonomy" id="1176249"/>
    <lineage>
        <taxon>Bacteria</taxon>
        <taxon>Bacillati</taxon>
        <taxon>Actinomycetota</taxon>
        <taxon>Actinomycetes</taxon>
        <taxon>Micrococcales</taxon>
        <taxon>Micrococcaceae</taxon>
        <taxon>Kocuria</taxon>
    </lineage>
</organism>
<name>A0A917M0C9_9MICC</name>
<sequence length="78" mass="8338">MKPNPKSVLVALVLPIALMVAGVSLLGPSEARVLGVPAIFVYVVVLFPTVAGLMALAWNLWDKHESYDEEPAPQAVAR</sequence>
<comment type="caution">
    <text evidence="2">The sequence shown here is derived from an EMBL/GenBank/DDBJ whole genome shotgun (WGS) entry which is preliminary data.</text>
</comment>
<feature type="transmembrane region" description="Helical" evidence="1">
    <location>
        <begin position="41"/>
        <end position="61"/>
    </location>
</feature>
<gene>
    <name evidence="2" type="ORF">GCM10011374_36940</name>
</gene>
<reference evidence="2" key="2">
    <citation type="submission" date="2020-09" db="EMBL/GenBank/DDBJ databases">
        <authorList>
            <person name="Sun Q."/>
            <person name="Zhou Y."/>
        </authorList>
    </citation>
    <scope>NUCLEOTIDE SEQUENCE</scope>
    <source>
        <strain evidence="2">CGMCC 1.12187</strain>
    </source>
</reference>
<evidence type="ECO:0000313" key="3">
    <source>
        <dbReference type="Proteomes" id="UP000638848"/>
    </source>
</evidence>
<accession>A0A917M0C9</accession>
<evidence type="ECO:0000256" key="1">
    <source>
        <dbReference type="SAM" id="Phobius"/>
    </source>
</evidence>
<dbReference type="Proteomes" id="UP000638848">
    <property type="component" value="Unassembled WGS sequence"/>
</dbReference>
<protein>
    <recommendedName>
        <fullName evidence="4">DUF3311 domain-containing protein</fullName>
    </recommendedName>
</protein>
<proteinExistence type="predicted"/>
<keyword evidence="3" id="KW-1185">Reference proteome</keyword>
<dbReference type="AlphaFoldDB" id="A0A917M0C9"/>
<keyword evidence="1" id="KW-0812">Transmembrane</keyword>
<reference evidence="2" key="1">
    <citation type="journal article" date="2014" name="Int. J. Syst. Evol. Microbiol.">
        <title>Complete genome sequence of Corynebacterium casei LMG S-19264T (=DSM 44701T), isolated from a smear-ripened cheese.</title>
        <authorList>
            <consortium name="US DOE Joint Genome Institute (JGI-PGF)"/>
            <person name="Walter F."/>
            <person name="Albersmeier A."/>
            <person name="Kalinowski J."/>
            <person name="Ruckert C."/>
        </authorList>
    </citation>
    <scope>NUCLEOTIDE SEQUENCE</scope>
    <source>
        <strain evidence="2">CGMCC 1.12187</strain>
    </source>
</reference>
<keyword evidence="1" id="KW-1133">Transmembrane helix</keyword>
<dbReference type="EMBL" id="BMEQ01000033">
    <property type="protein sequence ID" value="GGG69136.1"/>
    <property type="molecule type" value="Genomic_DNA"/>
</dbReference>